<sequence length="153" mass="16036">MSDKCTGNEIAYIKPGALRRAACPSVSINLLLQLHKFVDGAISVSARALFGPHPVCFVGLLGSAAGALWARPYLNKYVMAVMNSVYEVEMHPDGALPKQVHIGRTRIQLCVEIGSVTHLARTLRAGAAGGARVAGGVINEARAAAAVGLLCFL</sequence>
<organism evidence="1 2">
    <name type="scientific">Eumeta variegata</name>
    <name type="common">Bagworm moth</name>
    <name type="synonym">Eumeta japonica</name>
    <dbReference type="NCBI Taxonomy" id="151549"/>
    <lineage>
        <taxon>Eukaryota</taxon>
        <taxon>Metazoa</taxon>
        <taxon>Ecdysozoa</taxon>
        <taxon>Arthropoda</taxon>
        <taxon>Hexapoda</taxon>
        <taxon>Insecta</taxon>
        <taxon>Pterygota</taxon>
        <taxon>Neoptera</taxon>
        <taxon>Endopterygota</taxon>
        <taxon>Lepidoptera</taxon>
        <taxon>Glossata</taxon>
        <taxon>Ditrysia</taxon>
        <taxon>Tineoidea</taxon>
        <taxon>Psychidae</taxon>
        <taxon>Oiketicinae</taxon>
        <taxon>Eumeta</taxon>
    </lineage>
</organism>
<comment type="caution">
    <text evidence="1">The sequence shown here is derived from an EMBL/GenBank/DDBJ whole genome shotgun (WGS) entry which is preliminary data.</text>
</comment>
<keyword evidence="2" id="KW-1185">Reference proteome</keyword>
<dbReference type="EMBL" id="BGZK01000332">
    <property type="protein sequence ID" value="GBP37341.1"/>
    <property type="molecule type" value="Genomic_DNA"/>
</dbReference>
<accession>A0A4C1VEP8</accession>
<dbReference type="Proteomes" id="UP000299102">
    <property type="component" value="Unassembled WGS sequence"/>
</dbReference>
<name>A0A4C1VEP8_EUMVA</name>
<dbReference type="AlphaFoldDB" id="A0A4C1VEP8"/>
<reference evidence="1 2" key="1">
    <citation type="journal article" date="2019" name="Commun. Biol.">
        <title>The bagworm genome reveals a unique fibroin gene that provides high tensile strength.</title>
        <authorList>
            <person name="Kono N."/>
            <person name="Nakamura H."/>
            <person name="Ohtoshi R."/>
            <person name="Tomita M."/>
            <person name="Numata K."/>
            <person name="Arakawa K."/>
        </authorList>
    </citation>
    <scope>NUCLEOTIDE SEQUENCE [LARGE SCALE GENOMIC DNA]</scope>
</reference>
<proteinExistence type="predicted"/>
<evidence type="ECO:0000313" key="1">
    <source>
        <dbReference type="EMBL" id="GBP37341.1"/>
    </source>
</evidence>
<protein>
    <submittedName>
        <fullName evidence="1">Uncharacterized protein</fullName>
    </submittedName>
</protein>
<gene>
    <name evidence="1" type="ORF">EVAR_22801_1</name>
</gene>
<evidence type="ECO:0000313" key="2">
    <source>
        <dbReference type="Proteomes" id="UP000299102"/>
    </source>
</evidence>